<proteinExistence type="predicted"/>
<evidence type="ECO:0000313" key="2">
    <source>
        <dbReference type="Proteomes" id="UP000814128"/>
    </source>
</evidence>
<keyword evidence="2" id="KW-1185">Reference proteome</keyword>
<dbReference type="Proteomes" id="UP000814128">
    <property type="component" value="Unassembled WGS sequence"/>
</dbReference>
<reference evidence="1" key="1">
    <citation type="submission" date="2021-02" db="EMBL/GenBank/DDBJ databases">
        <authorList>
            <consortium name="DOE Joint Genome Institute"/>
            <person name="Ahrendt S."/>
            <person name="Looney B.P."/>
            <person name="Miyauchi S."/>
            <person name="Morin E."/>
            <person name="Drula E."/>
            <person name="Courty P.E."/>
            <person name="Chicoki N."/>
            <person name="Fauchery L."/>
            <person name="Kohler A."/>
            <person name="Kuo A."/>
            <person name="Labutti K."/>
            <person name="Pangilinan J."/>
            <person name="Lipzen A."/>
            <person name="Riley R."/>
            <person name="Andreopoulos W."/>
            <person name="He G."/>
            <person name="Johnson J."/>
            <person name="Barry K.W."/>
            <person name="Grigoriev I.V."/>
            <person name="Nagy L."/>
            <person name="Hibbett D."/>
            <person name="Henrissat B."/>
            <person name="Matheny P.B."/>
            <person name="Labbe J."/>
            <person name="Martin F."/>
        </authorList>
    </citation>
    <scope>NUCLEOTIDE SEQUENCE</scope>
    <source>
        <strain evidence="1">EC-137</strain>
    </source>
</reference>
<protein>
    <submittedName>
        <fullName evidence="1">Uncharacterized protein</fullName>
    </submittedName>
</protein>
<gene>
    <name evidence="1" type="ORF">K488DRAFT_90990</name>
</gene>
<accession>A0ACB8Q705</accession>
<organism evidence="1 2">
    <name type="scientific">Vararia minispora EC-137</name>
    <dbReference type="NCBI Taxonomy" id="1314806"/>
    <lineage>
        <taxon>Eukaryota</taxon>
        <taxon>Fungi</taxon>
        <taxon>Dikarya</taxon>
        <taxon>Basidiomycota</taxon>
        <taxon>Agaricomycotina</taxon>
        <taxon>Agaricomycetes</taxon>
        <taxon>Russulales</taxon>
        <taxon>Lachnocladiaceae</taxon>
        <taxon>Vararia</taxon>
    </lineage>
</organism>
<reference evidence="1" key="2">
    <citation type="journal article" date="2022" name="New Phytol.">
        <title>Evolutionary transition to the ectomycorrhizal habit in the genomes of a hyperdiverse lineage of mushroom-forming fungi.</title>
        <authorList>
            <person name="Looney B."/>
            <person name="Miyauchi S."/>
            <person name="Morin E."/>
            <person name="Drula E."/>
            <person name="Courty P.E."/>
            <person name="Kohler A."/>
            <person name="Kuo A."/>
            <person name="LaButti K."/>
            <person name="Pangilinan J."/>
            <person name="Lipzen A."/>
            <person name="Riley R."/>
            <person name="Andreopoulos W."/>
            <person name="He G."/>
            <person name="Johnson J."/>
            <person name="Nolan M."/>
            <person name="Tritt A."/>
            <person name="Barry K.W."/>
            <person name="Grigoriev I.V."/>
            <person name="Nagy L.G."/>
            <person name="Hibbett D."/>
            <person name="Henrissat B."/>
            <person name="Matheny P.B."/>
            <person name="Labbe J."/>
            <person name="Martin F.M."/>
        </authorList>
    </citation>
    <scope>NUCLEOTIDE SEQUENCE</scope>
    <source>
        <strain evidence="1">EC-137</strain>
    </source>
</reference>
<comment type="caution">
    <text evidence="1">The sequence shown here is derived from an EMBL/GenBank/DDBJ whole genome shotgun (WGS) entry which is preliminary data.</text>
</comment>
<sequence length="87" mass="9543">MVSGPLSFRYVAPGSIGGFYVDLLVKEDIMLGGNLAGGSIKAGRTATEFKARDFGRRTTSVPMNHLHWKVDYDGITPRPTYSRNEPP</sequence>
<dbReference type="EMBL" id="MU273931">
    <property type="protein sequence ID" value="KAI0027331.1"/>
    <property type="molecule type" value="Genomic_DNA"/>
</dbReference>
<evidence type="ECO:0000313" key="1">
    <source>
        <dbReference type="EMBL" id="KAI0027331.1"/>
    </source>
</evidence>
<name>A0ACB8Q705_9AGAM</name>